<feature type="domain" description="Polymerase/histidinol phosphatase N-terminal" evidence="1">
    <location>
        <begin position="123"/>
        <end position="187"/>
    </location>
</feature>
<evidence type="ECO:0000259" key="1">
    <source>
        <dbReference type="SMART" id="SM00481"/>
    </source>
</evidence>
<accession>A0A7V0XEL1</accession>
<dbReference type="SUPFAM" id="SSF89550">
    <property type="entry name" value="PHP domain-like"/>
    <property type="match status" value="1"/>
</dbReference>
<reference evidence="2" key="1">
    <citation type="journal article" date="2020" name="mSystems">
        <title>Genome- and Community-Level Interaction Insights into Carbon Utilization and Element Cycling Functions of Hydrothermarchaeota in Hydrothermal Sediment.</title>
        <authorList>
            <person name="Zhou Z."/>
            <person name="Liu Y."/>
            <person name="Xu W."/>
            <person name="Pan J."/>
            <person name="Luo Z.H."/>
            <person name="Li M."/>
        </authorList>
    </citation>
    <scope>NUCLEOTIDE SEQUENCE [LARGE SCALE GENOMIC DNA]</scope>
    <source>
        <strain evidence="2">SpSt-1182</strain>
    </source>
</reference>
<dbReference type="InterPro" id="IPR052018">
    <property type="entry name" value="PHP_domain"/>
</dbReference>
<dbReference type="AlphaFoldDB" id="A0A7V0XEL1"/>
<evidence type="ECO:0000313" key="2">
    <source>
        <dbReference type="EMBL" id="HDQ99187.1"/>
    </source>
</evidence>
<organism evidence="2">
    <name type="scientific">candidate division WOR-3 bacterium</name>
    <dbReference type="NCBI Taxonomy" id="2052148"/>
    <lineage>
        <taxon>Bacteria</taxon>
        <taxon>Bacteria division WOR-3</taxon>
    </lineage>
</organism>
<dbReference type="SMART" id="SM00481">
    <property type="entry name" value="POLIIIAc"/>
    <property type="match status" value="1"/>
</dbReference>
<dbReference type="GO" id="GO:0004534">
    <property type="term" value="F:5'-3' RNA exonuclease activity"/>
    <property type="evidence" value="ECO:0007669"/>
    <property type="project" value="TreeGrafter"/>
</dbReference>
<comment type="caution">
    <text evidence="2">The sequence shown here is derived from an EMBL/GenBank/DDBJ whole genome shotgun (WGS) entry which is preliminary data.</text>
</comment>
<sequence>MLVPVSALFALVPMAGDNVVYDGPARFTDGTWYVDHLQLVGQPSSGLYVAVAEVEQFRVLLNDTLVATSRPGPTPRTIIRAIDLSNDAGRMRAGWNRIKLEATEPADSFTVRIWTSRHSWYLGSPHSHTTYSDGMLSVHDLLEWAERDGGHYHAITDHNTLDQCADTAFHRFGRLEPMRGTEWTNWDSGHANLLGIQGQEAVPWQGPIRRMIDEATHRGGRWFRYATRVCPTIPGGDTRCWTPALTASRY</sequence>
<dbReference type="PANTHER" id="PTHR42924">
    <property type="entry name" value="EXONUCLEASE"/>
    <property type="match status" value="1"/>
</dbReference>
<proteinExistence type="predicted"/>
<dbReference type="EMBL" id="DSBX01000106">
    <property type="protein sequence ID" value="HDQ99187.1"/>
    <property type="molecule type" value="Genomic_DNA"/>
</dbReference>
<protein>
    <recommendedName>
        <fullName evidence="1">Polymerase/histidinol phosphatase N-terminal domain-containing protein</fullName>
    </recommendedName>
</protein>
<dbReference type="Proteomes" id="UP000885672">
    <property type="component" value="Unassembled WGS sequence"/>
</dbReference>
<dbReference type="GO" id="GO:0035312">
    <property type="term" value="F:5'-3' DNA exonuclease activity"/>
    <property type="evidence" value="ECO:0007669"/>
    <property type="project" value="TreeGrafter"/>
</dbReference>
<dbReference type="InterPro" id="IPR016195">
    <property type="entry name" value="Pol/histidinol_Pase-like"/>
</dbReference>
<dbReference type="PANTHER" id="PTHR42924:SF3">
    <property type="entry name" value="POLYMERASE_HISTIDINOL PHOSPHATASE N-TERMINAL DOMAIN-CONTAINING PROTEIN"/>
    <property type="match status" value="1"/>
</dbReference>
<dbReference type="InterPro" id="IPR003141">
    <property type="entry name" value="Pol/His_phosphatase_N"/>
</dbReference>
<gene>
    <name evidence="2" type="ORF">ENN51_02725</name>
</gene>
<name>A0A7V0XEL1_UNCW3</name>
<dbReference type="Gene3D" id="3.20.20.140">
    <property type="entry name" value="Metal-dependent hydrolases"/>
    <property type="match status" value="1"/>
</dbReference>